<proteinExistence type="predicted"/>
<dbReference type="InterPro" id="IPR019587">
    <property type="entry name" value="Polyketide_cyclase/dehydratase"/>
</dbReference>
<dbReference type="AlphaFoldDB" id="A0A7K1US54"/>
<organism evidence="1 2">
    <name type="scientific">Nocardia terrae</name>
    <dbReference type="NCBI Taxonomy" id="2675851"/>
    <lineage>
        <taxon>Bacteria</taxon>
        <taxon>Bacillati</taxon>
        <taxon>Actinomycetota</taxon>
        <taxon>Actinomycetes</taxon>
        <taxon>Mycobacteriales</taxon>
        <taxon>Nocardiaceae</taxon>
        <taxon>Nocardia</taxon>
    </lineage>
</organism>
<dbReference type="CDD" id="cd07821">
    <property type="entry name" value="PYR_PYL_RCAR_like"/>
    <property type="match status" value="1"/>
</dbReference>
<dbReference type="RefSeq" id="WP_157386565.1">
    <property type="nucleotide sequence ID" value="NZ_WRPP01000001.1"/>
</dbReference>
<sequence>MLATTTVETVLPAPRDVVYKLFRERDGLDSVLPVRVSLVRPGADSPSGVGARYHLGLAGLGPTEETIELVPGRKMVYQVVAGLPVRRHVGTITFADAPSGTQVVYRIESEPRLRVPGPVLKLVLDRLITTMFDGARKALANTPVAEQH</sequence>
<dbReference type="Gene3D" id="3.30.530.20">
    <property type="match status" value="1"/>
</dbReference>
<keyword evidence="2" id="KW-1185">Reference proteome</keyword>
<comment type="caution">
    <text evidence="1">The sequence shown here is derived from an EMBL/GenBank/DDBJ whole genome shotgun (WGS) entry which is preliminary data.</text>
</comment>
<dbReference type="SUPFAM" id="SSF55961">
    <property type="entry name" value="Bet v1-like"/>
    <property type="match status" value="1"/>
</dbReference>
<dbReference type="Proteomes" id="UP000466794">
    <property type="component" value="Unassembled WGS sequence"/>
</dbReference>
<name>A0A7K1US54_9NOCA</name>
<dbReference type="EMBL" id="WRPP01000001">
    <property type="protein sequence ID" value="MVU77182.1"/>
    <property type="molecule type" value="Genomic_DNA"/>
</dbReference>
<dbReference type="InterPro" id="IPR023393">
    <property type="entry name" value="START-like_dom_sf"/>
</dbReference>
<accession>A0A7K1US54</accession>
<reference evidence="1 2" key="1">
    <citation type="submission" date="2019-12" db="EMBL/GenBank/DDBJ databases">
        <title>Nocardia sp. nov. ET3-3 isolated from soil.</title>
        <authorList>
            <person name="Kanchanasin P."/>
            <person name="Tanasupawat S."/>
            <person name="Yuki M."/>
            <person name="Kudo T."/>
        </authorList>
    </citation>
    <scope>NUCLEOTIDE SEQUENCE [LARGE SCALE GENOMIC DNA]</scope>
    <source>
        <strain evidence="1 2">ET3-3</strain>
    </source>
</reference>
<protein>
    <submittedName>
        <fullName evidence="1">SRPBCC family protein</fullName>
    </submittedName>
</protein>
<evidence type="ECO:0000313" key="2">
    <source>
        <dbReference type="Proteomes" id="UP000466794"/>
    </source>
</evidence>
<gene>
    <name evidence="1" type="ORF">GPX89_07965</name>
</gene>
<evidence type="ECO:0000313" key="1">
    <source>
        <dbReference type="EMBL" id="MVU77182.1"/>
    </source>
</evidence>
<dbReference type="Pfam" id="PF10604">
    <property type="entry name" value="Polyketide_cyc2"/>
    <property type="match status" value="1"/>
</dbReference>